<dbReference type="EMBL" id="PPTU01000015">
    <property type="protein sequence ID" value="RDB69199.1"/>
    <property type="molecule type" value="Genomic_DNA"/>
</dbReference>
<dbReference type="AlphaFoldDB" id="A0A369MBZ2"/>
<evidence type="ECO:0000256" key="1">
    <source>
        <dbReference type="ARBA" id="ARBA00004651"/>
    </source>
</evidence>
<feature type="transmembrane region" description="Helical" evidence="6">
    <location>
        <begin position="12"/>
        <end position="32"/>
    </location>
</feature>
<keyword evidence="2" id="KW-1003">Cell membrane</keyword>
<keyword evidence="5 6" id="KW-0472">Membrane</keyword>
<proteinExistence type="predicted"/>
<evidence type="ECO:0000313" key="8">
    <source>
        <dbReference type="EMBL" id="RDB83558.1"/>
    </source>
</evidence>
<dbReference type="Proteomes" id="UP000253970">
    <property type="component" value="Unassembled WGS sequence"/>
</dbReference>
<evidence type="ECO:0008006" key="11">
    <source>
        <dbReference type="Google" id="ProtNLM"/>
    </source>
</evidence>
<dbReference type="PANTHER" id="PTHR30250">
    <property type="entry name" value="PST FAMILY PREDICTED COLANIC ACID TRANSPORTER"/>
    <property type="match status" value="1"/>
</dbReference>
<dbReference type="InterPro" id="IPR050833">
    <property type="entry name" value="Poly_Biosynth_Transport"/>
</dbReference>
<accession>A0A369MBZ2</accession>
<feature type="transmembrane region" description="Helical" evidence="6">
    <location>
        <begin position="115"/>
        <end position="138"/>
    </location>
</feature>
<sequence>MKKDFLKKASTDFALTIGATVVLVGTLQLLVYPFLAWKLDGDRYGLFLVAIGIVNALEPSFGSTLCNTRIIRNERYEKAGIGPGDFKYLLSISAPVLAVATAIVCWQLLSMDLLMALAVGILTGMSIVKAYCLVAFRLHFNSKKLLLVNLLTALGYVVGMGVAFASGFWPFVFILGEAFALACFARCSNVFSEPYGKTRLFGSSLRTYVSLIASNLITYSSVYVDRLLLYPALGPSAVSTYYVATFFGKTFSFFSSPISSIMLSYMSDGVVKITVRRYHLVNLFILAVGLFMYAIAFFIGPLFAMILYPTLYDQALSLMPLGNAASIFAVVNSFNMVVVLKVAPPRLQVVSSLFRLVLYAASIAFSSWVGSLWVLCLLMLISNAVSYLFTYSVGLFYMKRSGAMVRTGANS</sequence>
<dbReference type="GO" id="GO:0005886">
    <property type="term" value="C:plasma membrane"/>
    <property type="evidence" value="ECO:0007669"/>
    <property type="project" value="UniProtKB-SubCell"/>
</dbReference>
<evidence type="ECO:0000256" key="5">
    <source>
        <dbReference type="ARBA" id="ARBA00023136"/>
    </source>
</evidence>
<feature type="transmembrane region" description="Helical" evidence="6">
    <location>
        <begin position="241"/>
        <end position="263"/>
    </location>
</feature>
<name>A0A369MBZ2_EGGLN</name>
<feature type="transmembrane region" description="Helical" evidence="6">
    <location>
        <begin position="168"/>
        <end position="187"/>
    </location>
</feature>
<keyword evidence="3 6" id="KW-0812">Transmembrane</keyword>
<evidence type="ECO:0000256" key="3">
    <source>
        <dbReference type="ARBA" id="ARBA00022692"/>
    </source>
</evidence>
<feature type="transmembrane region" description="Helical" evidence="6">
    <location>
        <begin position="145"/>
        <end position="162"/>
    </location>
</feature>
<dbReference type="Proteomes" id="UP000253857">
    <property type="component" value="Unassembled WGS sequence"/>
</dbReference>
<organism evidence="7 10">
    <name type="scientific">Eggerthella lenta</name>
    <name type="common">Eubacterium lentum</name>
    <dbReference type="NCBI Taxonomy" id="84112"/>
    <lineage>
        <taxon>Bacteria</taxon>
        <taxon>Bacillati</taxon>
        <taxon>Actinomycetota</taxon>
        <taxon>Coriobacteriia</taxon>
        <taxon>Eggerthellales</taxon>
        <taxon>Eggerthellaceae</taxon>
        <taxon>Eggerthella</taxon>
    </lineage>
</organism>
<reference evidence="9 10" key="1">
    <citation type="journal article" date="2018" name="Elife">
        <title>Discovery and characterization of a prevalent human gut bacterial enzyme sufficient for the inactivation of a family of plant toxins.</title>
        <authorList>
            <person name="Koppel N."/>
            <person name="Bisanz J.E."/>
            <person name="Pandelia M.E."/>
            <person name="Turnbaugh P.J."/>
            <person name="Balskus E.P."/>
        </authorList>
    </citation>
    <scope>NUCLEOTIDE SEQUENCE [LARGE SCALE GENOMIC DNA]</scope>
    <source>
        <strain evidence="8 9">FAA1-1-60AUCSF</strain>
        <strain evidence="7 10">W1 BHI 6</strain>
    </source>
</reference>
<evidence type="ECO:0000256" key="6">
    <source>
        <dbReference type="SAM" id="Phobius"/>
    </source>
</evidence>
<dbReference type="EMBL" id="PPTY01000023">
    <property type="protein sequence ID" value="RDB83558.1"/>
    <property type="molecule type" value="Genomic_DNA"/>
</dbReference>
<dbReference type="GeneID" id="69511317"/>
<feature type="transmembrane region" description="Helical" evidence="6">
    <location>
        <begin position="320"/>
        <end position="340"/>
    </location>
</feature>
<gene>
    <name evidence="8" type="ORF">C1871_11395</name>
    <name evidence="7" type="ORF">C1875_10105</name>
</gene>
<protein>
    <recommendedName>
        <fullName evidence="11">Polysaccharide biosynthesis protein</fullName>
    </recommendedName>
</protein>
<feature type="transmembrane region" description="Helical" evidence="6">
    <location>
        <begin position="372"/>
        <end position="397"/>
    </location>
</feature>
<evidence type="ECO:0000256" key="2">
    <source>
        <dbReference type="ARBA" id="ARBA00022475"/>
    </source>
</evidence>
<comment type="subcellular location">
    <subcellularLocation>
        <location evidence="1">Cell membrane</location>
        <topology evidence="1">Multi-pass membrane protein</topology>
    </subcellularLocation>
</comment>
<feature type="transmembrane region" description="Helical" evidence="6">
    <location>
        <begin position="283"/>
        <end position="308"/>
    </location>
</feature>
<evidence type="ECO:0000313" key="9">
    <source>
        <dbReference type="Proteomes" id="UP000253857"/>
    </source>
</evidence>
<evidence type="ECO:0000313" key="7">
    <source>
        <dbReference type="EMBL" id="RDB69199.1"/>
    </source>
</evidence>
<dbReference type="PANTHER" id="PTHR30250:SF11">
    <property type="entry name" value="O-ANTIGEN TRANSPORTER-RELATED"/>
    <property type="match status" value="1"/>
</dbReference>
<feature type="transmembrane region" description="Helical" evidence="6">
    <location>
        <begin position="347"/>
        <end position="366"/>
    </location>
</feature>
<evidence type="ECO:0000313" key="10">
    <source>
        <dbReference type="Proteomes" id="UP000253970"/>
    </source>
</evidence>
<feature type="transmembrane region" description="Helical" evidence="6">
    <location>
        <begin position="88"/>
        <end position="109"/>
    </location>
</feature>
<comment type="caution">
    <text evidence="7">The sequence shown here is derived from an EMBL/GenBank/DDBJ whole genome shotgun (WGS) entry which is preliminary data.</text>
</comment>
<dbReference type="RefSeq" id="WP_009304224.1">
    <property type="nucleotide sequence ID" value="NZ_AP031442.1"/>
</dbReference>
<feature type="transmembrane region" description="Helical" evidence="6">
    <location>
        <begin position="44"/>
        <end position="67"/>
    </location>
</feature>
<keyword evidence="4 6" id="KW-1133">Transmembrane helix</keyword>
<feature type="transmembrane region" description="Helical" evidence="6">
    <location>
        <begin position="208"/>
        <end position="229"/>
    </location>
</feature>
<evidence type="ECO:0000256" key="4">
    <source>
        <dbReference type="ARBA" id="ARBA00022989"/>
    </source>
</evidence>